<dbReference type="SUPFAM" id="SSF53254">
    <property type="entry name" value="Phosphoglycerate mutase-like"/>
    <property type="match status" value="1"/>
</dbReference>
<proteinExistence type="predicted"/>
<protein>
    <submittedName>
        <fullName evidence="1">Histidine phosphatase family protein</fullName>
    </submittedName>
</protein>
<dbReference type="Gene3D" id="3.40.50.1240">
    <property type="entry name" value="Phosphoglycerate mutase-like"/>
    <property type="match status" value="1"/>
</dbReference>
<dbReference type="Proteomes" id="UP001597115">
    <property type="component" value="Unassembled WGS sequence"/>
</dbReference>
<evidence type="ECO:0000313" key="2">
    <source>
        <dbReference type="Proteomes" id="UP001597115"/>
    </source>
</evidence>
<dbReference type="RefSeq" id="WP_380888197.1">
    <property type="nucleotide sequence ID" value="NZ_JBHUDY010000001.1"/>
</dbReference>
<dbReference type="InterPro" id="IPR029033">
    <property type="entry name" value="His_PPase_superfam"/>
</dbReference>
<accession>A0ABW4I311</accession>
<comment type="caution">
    <text evidence="1">The sequence shown here is derived from an EMBL/GenBank/DDBJ whole genome shotgun (WGS) entry which is preliminary data.</text>
</comment>
<keyword evidence="2" id="KW-1185">Reference proteome</keyword>
<name>A0ABW4I311_9SPHN</name>
<organism evidence="1 2">
    <name type="scientific">Sphingomonas tabacisoli</name>
    <dbReference type="NCBI Taxonomy" id="2249466"/>
    <lineage>
        <taxon>Bacteria</taxon>
        <taxon>Pseudomonadati</taxon>
        <taxon>Pseudomonadota</taxon>
        <taxon>Alphaproteobacteria</taxon>
        <taxon>Sphingomonadales</taxon>
        <taxon>Sphingomonadaceae</taxon>
        <taxon>Sphingomonas</taxon>
    </lineage>
</organism>
<dbReference type="CDD" id="cd07067">
    <property type="entry name" value="HP_PGM_like"/>
    <property type="match status" value="1"/>
</dbReference>
<evidence type="ECO:0000313" key="1">
    <source>
        <dbReference type="EMBL" id="MFD1611612.1"/>
    </source>
</evidence>
<dbReference type="InterPro" id="IPR013078">
    <property type="entry name" value="His_Pase_superF_clade-1"/>
</dbReference>
<dbReference type="PANTHER" id="PTHR48100">
    <property type="entry name" value="BROAD-SPECIFICITY PHOSPHATASE YOR283W-RELATED"/>
    <property type="match status" value="1"/>
</dbReference>
<gene>
    <name evidence="1" type="ORF">ACFSCW_07355</name>
</gene>
<reference evidence="2" key="1">
    <citation type="journal article" date="2019" name="Int. J. Syst. Evol. Microbiol.">
        <title>The Global Catalogue of Microorganisms (GCM) 10K type strain sequencing project: providing services to taxonomists for standard genome sequencing and annotation.</title>
        <authorList>
            <consortium name="The Broad Institute Genomics Platform"/>
            <consortium name="The Broad Institute Genome Sequencing Center for Infectious Disease"/>
            <person name="Wu L."/>
            <person name="Ma J."/>
        </authorList>
    </citation>
    <scope>NUCLEOTIDE SEQUENCE [LARGE SCALE GENOMIC DNA]</scope>
    <source>
        <strain evidence="2">CGMCC 1.16275</strain>
    </source>
</reference>
<sequence>MSRIVHLIRHGSHQEVGKVLSGRSEIALDETGRTDADNVVELLADLPIVSLHSSPRRRAWETSLPLARSRGLDVRRANALDEIDFGGFSGRAFATLDPDPDWRRWNGERATARCPGGETMGEAVARARAYLLSLPQAATPAVCVTHCDIIRGVVADQLGLGLDSLFRFDCDPGSLTTLTLDAGGTRLLTLNAQARR</sequence>
<dbReference type="Pfam" id="PF00300">
    <property type="entry name" value="His_Phos_1"/>
    <property type="match status" value="1"/>
</dbReference>
<dbReference type="PANTHER" id="PTHR48100:SF2">
    <property type="entry name" value="CONSERVED PROTEIN"/>
    <property type="match status" value="1"/>
</dbReference>
<dbReference type="PIRSF" id="PIRSF000709">
    <property type="entry name" value="6PFK_2-Ptase"/>
    <property type="match status" value="1"/>
</dbReference>
<dbReference type="SMART" id="SM00855">
    <property type="entry name" value="PGAM"/>
    <property type="match status" value="1"/>
</dbReference>
<dbReference type="EMBL" id="JBHUDY010000001">
    <property type="protein sequence ID" value="MFD1611612.1"/>
    <property type="molecule type" value="Genomic_DNA"/>
</dbReference>
<dbReference type="InterPro" id="IPR050275">
    <property type="entry name" value="PGM_Phosphatase"/>
</dbReference>